<evidence type="ECO:0000313" key="2">
    <source>
        <dbReference type="Proteomes" id="UP000652681"/>
    </source>
</evidence>
<dbReference type="InterPro" id="IPR019861">
    <property type="entry name" value="PorP/SprF_Bacteroidetes"/>
</dbReference>
<name>A0A8J6TRW6_9FLAO</name>
<reference evidence="1" key="1">
    <citation type="submission" date="2020-09" db="EMBL/GenBank/DDBJ databases">
        <title>Taishania pollutisoli gen. nov., sp. nov., Isolated from Tetrabromobisphenol A-Contaminated Soil.</title>
        <authorList>
            <person name="Chen Q."/>
        </authorList>
    </citation>
    <scope>NUCLEOTIDE SEQUENCE</scope>
    <source>
        <strain evidence="1">CZZ-1</strain>
    </source>
</reference>
<dbReference type="Proteomes" id="UP000652681">
    <property type="component" value="Unassembled WGS sequence"/>
</dbReference>
<organism evidence="1 2">
    <name type="scientific">Taishania pollutisoli</name>
    <dbReference type="NCBI Taxonomy" id="2766479"/>
    <lineage>
        <taxon>Bacteria</taxon>
        <taxon>Pseudomonadati</taxon>
        <taxon>Bacteroidota</taxon>
        <taxon>Flavobacteriia</taxon>
        <taxon>Flavobacteriales</taxon>
        <taxon>Crocinitomicaceae</taxon>
        <taxon>Taishania</taxon>
    </lineage>
</organism>
<dbReference type="EMBL" id="JACVEL010000002">
    <property type="protein sequence ID" value="MBC9811557.1"/>
    <property type="molecule type" value="Genomic_DNA"/>
</dbReference>
<dbReference type="Pfam" id="PF11751">
    <property type="entry name" value="PorP_SprF"/>
    <property type="match status" value="1"/>
</dbReference>
<accession>A0A8J6TRW6</accession>
<comment type="caution">
    <text evidence="1">The sequence shown here is derived from an EMBL/GenBank/DDBJ whole genome shotgun (WGS) entry which is preliminary data.</text>
</comment>
<keyword evidence="2" id="KW-1185">Reference proteome</keyword>
<proteinExistence type="predicted"/>
<dbReference type="RefSeq" id="WP_216713535.1">
    <property type="nucleotide sequence ID" value="NZ_JACVEL010000002.1"/>
</dbReference>
<sequence>MKKLLLIAFFGISVGTFSQSLIRQDMYFNNMNYINAAAGLADTNFNNDLQLYLLHRFVPNNSSVKAPNIFLNYIRRIDKIKGSINAGYVYDQYSFFDRHLLQLGYATHLKKGNHRFDIGLRAVMNLDYLKDRSVYESNDATDIKGAYLLPDLDFGFQYRIKGFTLGLAAKNLFRNNVINTYKLFENERIFYSNLSYTHVFGRNFQLSVFTLPSYTTSFQVDVGLDAVFWNKVDVAYFFRLKELRHVYRVAVNISKQLYTGISFGHSHVTSDYTGNFMFGYRF</sequence>
<dbReference type="AlphaFoldDB" id="A0A8J6TRW6"/>
<gene>
    <name evidence="1" type="ORF">H9Y05_03630</name>
</gene>
<protein>
    <submittedName>
        <fullName evidence="1">Type IX secretion system membrane protein PorP/SprF</fullName>
    </submittedName>
</protein>
<evidence type="ECO:0000313" key="1">
    <source>
        <dbReference type="EMBL" id="MBC9811557.1"/>
    </source>
</evidence>